<dbReference type="PROSITE" id="PS50181">
    <property type="entry name" value="FBOX"/>
    <property type="match status" value="1"/>
</dbReference>
<sequence length="591" mass="66424">MAGNHPEDDGSVDRPLWVGSRSPFSSSSSPPPPLSPSLSASSHPQKQGKKVRGRLDFVDWRGKSGGSEFPPGLDVMELEEDTFGQRESPGPTRSGGGTGRGGELGPAAAAGAVIRSTGPVEETEEEGVGKIIHQGRYVWASIPATYANQRAGTGREEYRDEVKKVALGFGDLESELWSGMPDEILEKIFARLPLKKVMQVCLLSHSWAHKVSSLSFQAEVCRYSANWRSLCPLHYSDSSLKLRGFDRSAMEWQDALSLSYLPDHVRKDCVLKFRPIAHNDTRRSFQSVAGSLLCFLQVDADASNNLVIHMTNPMNRSLKKLPPVVKVRPSQLYSVKVVPVGFYGYRVIVLELDTMHPERVSSDSDRYPIRVFVYDSWLESWTPKRAFSSLPTKWCCRSIEYFQGSIYMLYQDCQQSHGELSRAERVSDNVLKLGVYDVESEKWRQVSLPVRYPYSFSNSSLCVCGSSLLMVAIEEFFLPVIEYDGNRVSMGSIRKNSIRISKLDLDTQQFKEICRGPSEDIEKEYLSGKFYHDEESIFFSALGNTTVVAYNVCRQVWLTQPILGDERSKYNTYYGFLQHAYQPGLNPFVIA</sequence>
<feature type="compositionally biased region" description="Gly residues" evidence="1">
    <location>
        <begin position="93"/>
        <end position="104"/>
    </location>
</feature>
<dbReference type="AlphaFoldDB" id="A0A176WA69"/>
<dbReference type="InterPro" id="IPR011043">
    <property type="entry name" value="Gal_Oxase/kelch_b-propeller"/>
</dbReference>
<dbReference type="SUPFAM" id="SSF50965">
    <property type="entry name" value="Galactose oxidase, central domain"/>
    <property type="match status" value="1"/>
</dbReference>
<dbReference type="Pfam" id="PF00646">
    <property type="entry name" value="F-box"/>
    <property type="match status" value="1"/>
</dbReference>
<proteinExistence type="predicted"/>
<name>A0A176WA69_MARPO</name>
<reference evidence="3" key="1">
    <citation type="submission" date="2016-03" db="EMBL/GenBank/DDBJ databases">
        <title>Mechanisms controlling the formation of the plant cell surface in tip-growing cells are functionally conserved among land plants.</title>
        <authorList>
            <person name="Honkanen S."/>
            <person name="Jones V.A."/>
            <person name="Morieri G."/>
            <person name="Champion C."/>
            <person name="Hetherington A.J."/>
            <person name="Kelly S."/>
            <person name="Saint-Marcoux D."/>
            <person name="Proust H."/>
            <person name="Prescott H."/>
            <person name="Dolan L."/>
        </authorList>
    </citation>
    <scope>NUCLEOTIDE SEQUENCE [LARGE SCALE GENOMIC DNA]</scope>
    <source>
        <tissue evidence="3">Whole gametophyte</tissue>
    </source>
</reference>
<protein>
    <recommendedName>
        <fullName evidence="2">F-box domain-containing protein</fullName>
    </recommendedName>
</protein>
<feature type="region of interest" description="Disordered" evidence="1">
    <location>
        <begin position="1"/>
        <end position="106"/>
    </location>
</feature>
<dbReference type="Proteomes" id="UP000077202">
    <property type="component" value="Unassembled WGS sequence"/>
</dbReference>
<dbReference type="Gene3D" id="1.20.1280.50">
    <property type="match status" value="1"/>
</dbReference>
<evidence type="ECO:0000313" key="3">
    <source>
        <dbReference type="EMBL" id="OAE29977.1"/>
    </source>
</evidence>
<dbReference type="SMART" id="SM00256">
    <property type="entry name" value="FBOX"/>
    <property type="match status" value="1"/>
</dbReference>
<dbReference type="EMBL" id="LVLJ01001379">
    <property type="protein sequence ID" value="OAE29977.1"/>
    <property type="molecule type" value="Genomic_DNA"/>
</dbReference>
<feature type="compositionally biased region" description="Basic and acidic residues" evidence="1">
    <location>
        <begin position="53"/>
        <end position="62"/>
    </location>
</feature>
<dbReference type="InterPro" id="IPR036047">
    <property type="entry name" value="F-box-like_dom_sf"/>
</dbReference>
<feature type="domain" description="F-box" evidence="2">
    <location>
        <begin position="174"/>
        <end position="230"/>
    </location>
</feature>
<dbReference type="PANTHER" id="PTHR31672">
    <property type="entry name" value="BNACNNG10540D PROTEIN"/>
    <property type="match status" value="1"/>
</dbReference>
<organism evidence="3 4">
    <name type="scientific">Marchantia polymorpha subsp. ruderalis</name>
    <dbReference type="NCBI Taxonomy" id="1480154"/>
    <lineage>
        <taxon>Eukaryota</taxon>
        <taxon>Viridiplantae</taxon>
        <taxon>Streptophyta</taxon>
        <taxon>Embryophyta</taxon>
        <taxon>Marchantiophyta</taxon>
        <taxon>Marchantiopsida</taxon>
        <taxon>Marchantiidae</taxon>
        <taxon>Marchantiales</taxon>
        <taxon>Marchantiaceae</taxon>
        <taxon>Marchantia</taxon>
    </lineage>
</organism>
<dbReference type="SUPFAM" id="SSF81383">
    <property type="entry name" value="F-box domain"/>
    <property type="match status" value="1"/>
</dbReference>
<dbReference type="InterPro" id="IPR050796">
    <property type="entry name" value="SCF_F-box_component"/>
</dbReference>
<accession>A0A176WA69</accession>
<comment type="caution">
    <text evidence="3">The sequence shown here is derived from an EMBL/GenBank/DDBJ whole genome shotgun (WGS) entry which is preliminary data.</text>
</comment>
<evidence type="ECO:0000259" key="2">
    <source>
        <dbReference type="PROSITE" id="PS50181"/>
    </source>
</evidence>
<dbReference type="PANTHER" id="PTHR31672:SF2">
    <property type="entry name" value="F-BOX DOMAIN-CONTAINING PROTEIN"/>
    <property type="match status" value="1"/>
</dbReference>
<keyword evidence="4" id="KW-1185">Reference proteome</keyword>
<gene>
    <name evidence="3" type="ORF">AXG93_669s1260</name>
</gene>
<evidence type="ECO:0000256" key="1">
    <source>
        <dbReference type="SAM" id="MobiDB-lite"/>
    </source>
</evidence>
<dbReference type="InterPro" id="IPR001810">
    <property type="entry name" value="F-box_dom"/>
</dbReference>
<evidence type="ECO:0000313" key="4">
    <source>
        <dbReference type="Proteomes" id="UP000077202"/>
    </source>
</evidence>
<feature type="compositionally biased region" description="Basic and acidic residues" evidence="1">
    <location>
        <begin position="1"/>
        <end position="12"/>
    </location>
</feature>